<gene>
    <name evidence="2" type="ORF">GCM10025874_06710</name>
</gene>
<dbReference type="AlphaFoldDB" id="A0AA37XA31"/>
<sequence length="70" mass="7806">MSDDRKHLTETGMAKGPDRDLPDFTTEPGVSEGGDDPMLQPHDGEEPADLEPAVHDEDLEQHRSTRPRQD</sequence>
<evidence type="ECO:0000313" key="3">
    <source>
        <dbReference type="Proteomes" id="UP001157160"/>
    </source>
</evidence>
<accession>A0AA37XA31</accession>
<proteinExistence type="predicted"/>
<comment type="caution">
    <text evidence="2">The sequence shown here is derived from an EMBL/GenBank/DDBJ whole genome shotgun (WGS) entry which is preliminary data.</text>
</comment>
<name>A0AA37XA31_9MICO</name>
<reference evidence="2 3" key="1">
    <citation type="journal article" date="2014" name="Int. J. Syst. Evol. Microbiol.">
        <title>Complete genome sequence of Corynebacterium casei LMG S-19264T (=DSM 44701T), isolated from a smear-ripened cheese.</title>
        <authorList>
            <consortium name="US DOE Joint Genome Institute (JGI-PGF)"/>
            <person name="Walter F."/>
            <person name="Albersmeier A."/>
            <person name="Kalinowski J."/>
            <person name="Ruckert C."/>
        </authorList>
    </citation>
    <scope>NUCLEOTIDE SEQUENCE [LARGE SCALE GENOMIC DNA]</scope>
    <source>
        <strain evidence="2 3">NBRC 112289</strain>
    </source>
</reference>
<organism evidence="2 3">
    <name type="scientific">Arenivirga flava</name>
    <dbReference type="NCBI Taxonomy" id="1930060"/>
    <lineage>
        <taxon>Bacteria</taxon>
        <taxon>Bacillati</taxon>
        <taxon>Actinomycetota</taxon>
        <taxon>Actinomycetes</taxon>
        <taxon>Micrococcales</taxon>
        <taxon>Microbacteriaceae</taxon>
        <taxon>Arenivirga</taxon>
    </lineage>
</organism>
<protein>
    <submittedName>
        <fullName evidence="2">Uncharacterized protein</fullName>
    </submittedName>
</protein>
<evidence type="ECO:0000313" key="2">
    <source>
        <dbReference type="EMBL" id="GMA27418.1"/>
    </source>
</evidence>
<dbReference type="EMBL" id="BSUL01000001">
    <property type="protein sequence ID" value="GMA27418.1"/>
    <property type="molecule type" value="Genomic_DNA"/>
</dbReference>
<evidence type="ECO:0000256" key="1">
    <source>
        <dbReference type="SAM" id="MobiDB-lite"/>
    </source>
</evidence>
<keyword evidence="3" id="KW-1185">Reference proteome</keyword>
<feature type="compositionally biased region" description="Basic and acidic residues" evidence="1">
    <location>
        <begin position="52"/>
        <end position="70"/>
    </location>
</feature>
<dbReference type="Proteomes" id="UP001157160">
    <property type="component" value="Unassembled WGS sequence"/>
</dbReference>
<dbReference type="RefSeq" id="WP_284229990.1">
    <property type="nucleotide sequence ID" value="NZ_BSUL01000001.1"/>
</dbReference>
<feature type="region of interest" description="Disordered" evidence="1">
    <location>
        <begin position="1"/>
        <end position="70"/>
    </location>
</feature>